<evidence type="ECO:0000259" key="3">
    <source>
        <dbReference type="PROSITE" id="PS51212"/>
    </source>
</evidence>
<evidence type="ECO:0000313" key="4">
    <source>
        <dbReference type="EMBL" id="TWU72688.1"/>
    </source>
</evidence>
<feature type="region of interest" description="Disordered" evidence="1">
    <location>
        <begin position="169"/>
        <end position="188"/>
    </location>
</feature>
<proteinExistence type="predicted"/>
<sequence>MFQPFLVAGIMAASVGAQASLASNGFQYVGCVQAKPCFFPLKMDLGDSFTITQCQQACGEKSSYAAAAGDGCHCEDAVSHAAPEYNVTDDSRCSRACKAGDEKAGRCGGLDAEEGHQLYNLYRRVSAHHAAPNVTAARSADEAAVVATSTALSIVTTCAPDVVDCPARSKGDKSYTTPHTTEGHSSSYPVQTKTALACSNCTAPVSPSRAHYPCPGPECKETKIPLPPTSTAAAAAAGTASGPSTSMIASDAGCRPGSAITVLLSMVALVLAVGMS</sequence>
<dbReference type="InterPro" id="IPR002889">
    <property type="entry name" value="WSC_carb-bd"/>
</dbReference>
<dbReference type="AlphaFoldDB" id="A0A5C6G7V9"/>
<dbReference type="EMBL" id="SBHS01000025">
    <property type="protein sequence ID" value="TWU72688.1"/>
    <property type="molecule type" value="Genomic_DNA"/>
</dbReference>
<feature type="chain" id="PRO_5022767753" description="WSC domain-containing protein" evidence="2">
    <location>
        <begin position="18"/>
        <end position="276"/>
    </location>
</feature>
<dbReference type="PROSITE" id="PS51212">
    <property type="entry name" value="WSC"/>
    <property type="match status" value="1"/>
</dbReference>
<name>A0A5C6G7V9_METRR</name>
<gene>
    <name evidence="4" type="ORF">ED733_003525</name>
</gene>
<keyword evidence="2" id="KW-0732">Signal</keyword>
<feature type="domain" description="WSC" evidence="3">
    <location>
        <begin position="25"/>
        <end position="119"/>
    </location>
</feature>
<comment type="caution">
    <text evidence="4">The sequence shown here is derived from an EMBL/GenBank/DDBJ whole genome shotgun (WGS) entry which is preliminary data.</text>
</comment>
<dbReference type="Proteomes" id="UP000317257">
    <property type="component" value="Unassembled WGS sequence"/>
</dbReference>
<evidence type="ECO:0000256" key="1">
    <source>
        <dbReference type="SAM" id="MobiDB-lite"/>
    </source>
</evidence>
<feature type="compositionally biased region" description="Polar residues" evidence="1">
    <location>
        <begin position="174"/>
        <end position="188"/>
    </location>
</feature>
<protein>
    <recommendedName>
        <fullName evidence="3">WSC domain-containing protein</fullName>
    </recommendedName>
</protein>
<accession>A0A5C6G7V9</accession>
<evidence type="ECO:0000256" key="2">
    <source>
        <dbReference type="SAM" id="SignalP"/>
    </source>
</evidence>
<reference evidence="5" key="1">
    <citation type="submission" date="2018-12" db="EMBL/GenBank/DDBJ databases">
        <title>The complete genome of Metarhizium rileyi, a key fungal pathogen of Lepidoptera.</title>
        <authorList>
            <person name="Binneck E."/>
            <person name="Lastra C.C.L."/>
            <person name="Sosa-Gomez D.R."/>
        </authorList>
    </citation>
    <scope>NUCLEOTIDE SEQUENCE [LARGE SCALE GENOMIC DNA]</scope>
    <source>
        <strain evidence="5">Cep018-CH2</strain>
    </source>
</reference>
<organism evidence="4 5">
    <name type="scientific">Metarhizium rileyi (strain RCEF 4871)</name>
    <name type="common">Nomuraea rileyi</name>
    <dbReference type="NCBI Taxonomy" id="1649241"/>
    <lineage>
        <taxon>Eukaryota</taxon>
        <taxon>Fungi</taxon>
        <taxon>Dikarya</taxon>
        <taxon>Ascomycota</taxon>
        <taxon>Pezizomycotina</taxon>
        <taxon>Sordariomycetes</taxon>
        <taxon>Hypocreomycetidae</taxon>
        <taxon>Hypocreales</taxon>
        <taxon>Clavicipitaceae</taxon>
        <taxon>Metarhizium</taxon>
    </lineage>
</organism>
<evidence type="ECO:0000313" key="5">
    <source>
        <dbReference type="Proteomes" id="UP000317257"/>
    </source>
</evidence>
<feature type="signal peptide" evidence="2">
    <location>
        <begin position="1"/>
        <end position="17"/>
    </location>
</feature>